<dbReference type="PANTHER" id="PTHR21310">
    <property type="entry name" value="AMINOGLYCOSIDE PHOSPHOTRANSFERASE-RELATED-RELATED"/>
    <property type="match status" value="1"/>
</dbReference>
<dbReference type="Gene3D" id="3.30.200.20">
    <property type="entry name" value="Phosphorylase Kinase, domain 1"/>
    <property type="match status" value="1"/>
</dbReference>
<dbReference type="Gene3D" id="3.90.1200.10">
    <property type="match status" value="1"/>
</dbReference>
<dbReference type="CDD" id="cd05155">
    <property type="entry name" value="APH_ChoK_like_1"/>
    <property type="match status" value="1"/>
</dbReference>
<feature type="domain" description="Aminoglycoside phosphotransferase" evidence="2">
    <location>
        <begin position="52"/>
        <end position="276"/>
    </location>
</feature>
<accession>A0A7W3P9B5</accession>
<dbReference type="InterPro" id="IPR002575">
    <property type="entry name" value="Aminoglycoside_PTrfase"/>
</dbReference>
<feature type="region of interest" description="Disordered" evidence="1">
    <location>
        <begin position="1"/>
        <end position="20"/>
    </location>
</feature>
<evidence type="ECO:0000259" key="2">
    <source>
        <dbReference type="Pfam" id="PF01636"/>
    </source>
</evidence>
<dbReference type="PANTHER" id="PTHR21310:SF42">
    <property type="entry name" value="BIFUNCTIONAL AAC_APH"/>
    <property type="match status" value="1"/>
</dbReference>
<dbReference type="Proteomes" id="UP000580910">
    <property type="component" value="Unassembled WGS sequence"/>
</dbReference>
<protein>
    <submittedName>
        <fullName evidence="3">Aminoglycoside phosphotransferase (APT) family kinase protein</fullName>
    </submittedName>
</protein>
<dbReference type="AlphaFoldDB" id="A0A7W3P9B5"/>
<dbReference type="SUPFAM" id="SSF56112">
    <property type="entry name" value="Protein kinase-like (PK-like)"/>
    <property type="match status" value="1"/>
</dbReference>
<sequence>MSSHSDETTDEVPDLGAPPQRLTVDVETVRRLVAEQFPQWSQRPVAPVSKPGWDNRTFHLGDDLLVRLPSAAEYALAVEKEHRWLPELGERLPLPVPVPLGLGRPGAGYPFPWSVYGWLPGEAADRAATIDPSGIAEDVVGFLGALRRIDATDGPQPGVHNWFRGATLRTFDSYARGSLAKLDGHIDVDLATAAWDDALAARWDGVDVWFHGDMAPGNLLLDGGRLTAVIDFGTCGVGDPSCDLAIAWTLLTRQGRRLLRERLDIDEPTWSRGRGWALWKTLSNLANAVEDGDEPEEREARRVVEAILEDYRDAH</sequence>
<dbReference type="InterPro" id="IPR051678">
    <property type="entry name" value="AGP_Transferase"/>
</dbReference>
<organism evidence="3 4">
    <name type="scientific">Nocardioides ginsengisegetis</name>
    <dbReference type="NCBI Taxonomy" id="661491"/>
    <lineage>
        <taxon>Bacteria</taxon>
        <taxon>Bacillati</taxon>
        <taxon>Actinomycetota</taxon>
        <taxon>Actinomycetes</taxon>
        <taxon>Propionibacteriales</taxon>
        <taxon>Nocardioidaceae</taxon>
        <taxon>Nocardioides</taxon>
    </lineage>
</organism>
<evidence type="ECO:0000313" key="4">
    <source>
        <dbReference type="Proteomes" id="UP000580910"/>
    </source>
</evidence>
<dbReference type="GO" id="GO:0016301">
    <property type="term" value="F:kinase activity"/>
    <property type="evidence" value="ECO:0007669"/>
    <property type="project" value="UniProtKB-KW"/>
</dbReference>
<evidence type="ECO:0000256" key="1">
    <source>
        <dbReference type="SAM" id="MobiDB-lite"/>
    </source>
</evidence>
<name>A0A7W3P9B5_9ACTN</name>
<reference evidence="3 4" key="1">
    <citation type="submission" date="2020-07" db="EMBL/GenBank/DDBJ databases">
        <title>Sequencing the genomes of 1000 actinobacteria strains.</title>
        <authorList>
            <person name="Klenk H.-P."/>
        </authorList>
    </citation>
    <scope>NUCLEOTIDE SEQUENCE [LARGE SCALE GENOMIC DNA]</scope>
    <source>
        <strain evidence="3 4">DSM 21349</strain>
    </source>
</reference>
<dbReference type="EMBL" id="JACGXA010000001">
    <property type="protein sequence ID" value="MBA8803520.1"/>
    <property type="molecule type" value="Genomic_DNA"/>
</dbReference>
<keyword evidence="3" id="KW-0418">Kinase</keyword>
<keyword evidence="3" id="KW-0808">Transferase</keyword>
<dbReference type="RefSeq" id="WP_182538541.1">
    <property type="nucleotide sequence ID" value="NZ_JACGXA010000001.1"/>
</dbReference>
<dbReference type="InterPro" id="IPR011009">
    <property type="entry name" value="Kinase-like_dom_sf"/>
</dbReference>
<proteinExistence type="predicted"/>
<dbReference type="Pfam" id="PF01636">
    <property type="entry name" value="APH"/>
    <property type="match status" value="1"/>
</dbReference>
<evidence type="ECO:0000313" key="3">
    <source>
        <dbReference type="EMBL" id="MBA8803520.1"/>
    </source>
</evidence>
<comment type="caution">
    <text evidence="3">The sequence shown here is derived from an EMBL/GenBank/DDBJ whole genome shotgun (WGS) entry which is preliminary data.</text>
</comment>
<gene>
    <name evidence="3" type="ORF">FB382_001811</name>
</gene>
<keyword evidence="4" id="KW-1185">Reference proteome</keyword>